<feature type="transmembrane region" description="Helical" evidence="5">
    <location>
        <begin position="272"/>
        <end position="289"/>
    </location>
</feature>
<feature type="transmembrane region" description="Helical" evidence="5">
    <location>
        <begin position="415"/>
        <end position="439"/>
    </location>
</feature>
<dbReference type="InterPro" id="IPR051679">
    <property type="entry name" value="DASS-Related_Transporters"/>
</dbReference>
<feature type="transmembrane region" description="Helical" evidence="5">
    <location>
        <begin position="393"/>
        <end position="409"/>
    </location>
</feature>
<dbReference type="PANTHER" id="PTHR43652">
    <property type="entry name" value="BASIC AMINO ACID ANTIPORTER YFCC-RELATED"/>
    <property type="match status" value="1"/>
</dbReference>
<feature type="transmembrane region" description="Helical" evidence="5">
    <location>
        <begin position="52"/>
        <end position="85"/>
    </location>
</feature>
<keyword evidence="2 5" id="KW-0812">Transmembrane</keyword>
<evidence type="ECO:0000256" key="3">
    <source>
        <dbReference type="ARBA" id="ARBA00022989"/>
    </source>
</evidence>
<dbReference type="EMBL" id="JBHTCT010000038">
    <property type="protein sequence ID" value="MFC7366600.1"/>
    <property type="molecule type" value="Genomic_DNA"/>
</dbReference>
<comment type="subcellular location">
    <subcellularLocation>
        <location evidence="1">Membrane</location>
        <topology evidence="1">Multi-pass membrane protein</topology>
    </subcellularLocation>
</comment>
<evidence type="ECO:0000256" key="2">
    <source>
        <dbReference type="ARBA" id="ARBA00022692"/>
    </source>
</evidence>
<feature type="transmembrane region" description="Helical" evidence="5">
    <location>
        <begin position="138"/>
        <end position="162"/>
    </location>
</feature>
<keyword evidence="4 5" id="KW-0472">Membrane</keyword>
<accession>A0ABW2NLB0</accession>
<dbReference type="Pfam" id="PF00939">
    <property type="entry name" value="Na_sulph_symp"/>
    <property type="match status" value="1"/>
</dbReference>
<keyword evidence="7" id="KW-1185">Reference proteome</keyword>
<dbReference type="Proteomes" id="UP001596483">
    <property type="component" value="Unassembled WGS sequence"/>
</dbReference>
<feature type="transmembrane region" description="Helical" evidence="5">
    <location>
        <begin position="92"/>
        <end position="111"/>
    </location>
</feature>
<gene>
    <name evidence="6" type="ORF">ACFQQH_15830</name>
</gene>
<sequence length="481" mass="51314">MTTRAELHRRHRTGALHVLRKVPKPVLTVVGLHILYAALIAPAGSLGYDGKVALFAFLSAMTLWAGTQLPTGYVALSLVLFIILLKAGEPDLLYLSMAEPVVWLMIGAFIIGEAFTRSGLADRMTHAALRHFGRKGSLVNALTGLLFATSFFIPSTSGRAALAKPILNRLGSRFTAREQHVLSILAPAVILMSTSATLLGAGSHLIGVGLLETTAGQSISFIRWLVWGVPFAAAATWVTVVAIRLTLWPKNETTVKEDGLETAPPPIKMSATEKRTLILISVMLIGWLTDGLHGYGIAFVTMAGAALAMVPGYGVLSFKEGVRSVSWNLILFVAAATALGTALIDTGVVKVAEEKLSGLLLSAGQAPEWLLVLALAAVSVTSHLYITSHTTRAVVLVPTLILFARSIGADPAAAVFLGLIGMNYCLTMPVSSKALLLFYEEGDASFSVKDLAKLSCILAPVYIALMVLFYFTYWKWTGLGL</sequence>
<feature type="transmembrane region" description="Helical" evidence="5">
    <location>
        <begin position="328"/>
        <end position="349"/>
    </location>
</feature>
<dbReference type="RefSeq" id="WP_157293436.1">
    <property type="nucleotide sequence ID" value="NZ_JBHTCT010000038.1"/>
</dbReference>
<feature type="transmembrane region" description="Helical" evidence="5">
    <location>
        <begin position="295"/>
        <end position="316"/>
    </location>
</feature>
<evidence type="ECO:0000256" key="5">
    <source>
        <dbReference type="SAM" id="Phobius"/>
    </source>
</evidence>
<dbReference type="InterPro" id="IPR001898">
    <property type="entry name" value="SLC13A/DASS"/>
</dbReference>
<dbReference type="PANTHER" id="PTHR43652:SF2">
    <property type="entry name" value="BASIC AMINO ACID ANTIPORTER YFCC-RELATED"/>
    <property type="match status" value="1"/>
</dbReference>
<protein>
    <submittedName>
        <fullName evidence="6">SLC13 family permease</fullName>
    </submittedName>
</protein>
<feature type="transmembrane region" description="Helical" evidence="5">
    <location>
        <begin position="221"/>
        <end position="243"/>
    </location>
</feature>
<feature type="transmembrane region" description="Helical" evidence="5">
    <location>
        <begin position="26"/>
        <end position="46"/>
    </location>
</feature>
<evidence type="ECO:0000256" key="1">
    <source>
        <dbReference type="ARBA" id="ARBA00004141"/>
    </source>
</evidence>
<evidence type="ECO:0000313" key="7">
    <source>
        <dbReference type="Proteomes" id="UP001596483"/>
    </source>
</evidence>
<organism evidence="6 7">
    <name type="scientific">Bhargavaea changchunensis</name>
    <dbReference type="NCBI Taxonomy" id="2134037"/>
    <lineage>
        <taxon>Bacteria</taxon>
        <taxon>Bacillati</taxon>
        <taxon>Bacillota</taxon>
        <taxon>Bacilli</taxon>
        <taxon>Bacillales</taxon>
        <taxon>Caryophanaceae</taxon>
        <taxon>Bhargavaea</taxon>
    </lineage>
</organism>
<feature type="transmembrane region" description="Helical" evidence="5">
    <location>
        <begin position="369"/>
        <end position="386"/>
    </location>
</feature>
<reference evidence="7" key="1">
    <citation type="journal article" date="2019" name="Int. J. Syst. Evol. Microbiol.">
        <title>The Global Catalogue of Microorganisms (GCM) 10K type strain sequencing project: providing services to taxonomists for standard genome sequencing and annotation.</title>
        <authorList>
            <consortium name="The Broad Institute Genomics Platform"/>
            <consortium name="The Broad Institute Genome Sequencing Center for Infectious Disease"/>
            <person name="Wu L."/>
            <person name="Ma J."/>
        </authorList>
    </citation>
    <scope>NUCLEOTIDE SEQUENCE [LARGE SCALE GENOMIC DNA]</scope>
    <source>
        <strain evidence="7">JCM 4738</strain>
    </source>
</reference>
<evidence type="ECO:0000256" key="4">
    <source>
        <dbReference type="ARBA" id="ARBA00023136"/>
    </source>
</evidence>
<comment type="caution">
    <text evidence="6">The sequence shown here is derived from an EMBL/GenBank/DDBJ whole genome shotgun (WGS) entry which is preliminary data.</text>
</comment>
<keyword evidence="3 5" id="KW-1133">Transmembrane helix</keyword>
<feature type="transmembrane region" description="Helical" evidence="5">
    <location>
        <begin position="451"/>
        <end position="473"/>
    </location>
</feature>
<name>A0ABW2NLB0_9BACL</name>
<evidence type="ECO:0000313" key="6">
    <source>
        <dbReference type="EMBL" id="MFC7366600.1"/>
    </source>
</evidence>
<feature type="transmembrane region" description="Helical" evidence="5">
    <location>
        <begin position="182"/>
        <end position="201"/>
    </location>
</feature>
<proteinExistence type="predicted"/>